<feature type="compositionally biased region" description="Polar residues" evidence="1">
    <location>
        <begin position="317"/>
        <end position="332"/>
    </location>
</feature>
<protein>
    <recommendedName>
        <fullName evidence="2">Exocyst complex component Sec3 C-terminal domain-containing protein</fullName>
    </recommendedName>
</protein>
<evidence type="ECO:0000256" key="1">
    <source>
        <dbReference type="SAM" id="MobiDB-lite"/>
    </source>
</evidence>
<dbReference type="GO" id="GO:0000145">
    <property type="term" value="C:exocyst"/>
    <property type="evidence" value="ECO:0007669"/>
    <property type="project" value="TreeGrafter"/>
</dbReference>
<dbReference type="GO" id="GO:0005546">
    <property type="term" value="F:phosphatidylinositol-4,5-bisphosphate binding"/>
    <property type="evidence" value="ECO:0007669"/>
    <property type="project" value="TreeGrafter"/>
</dbReference>
<sequence length="604" mass="67801">MPAPAAQSLEKEDPNASRGAKGGIKRSRRARISRRPRELDRQRALGFRLGSPLFHSQPSVAGCFAVGLETIVYILDREARFVRDFLRINPEDIKDGYHLVDTTRETEEERRKKLLDKYLKYQFSSLLSRSDVGLAEALMRPDEPSVKRLPEAFACLLLVSHALERHNNAVEAQKKNIDLAPPVEETSRKSAMRTLTRANRHRSRFGTMRQARASTLKRPGAAPAAPAANSWLLVSEAVAPIVTEFLVNLQLRLQIKVTDALNKACEWVAGQPPPNLKRAGILAPVAKLPHYVDVVLLAGALADDASSFASDLLNSSRTPRISSTDRNSSSFDNVARRGSGNKVDGGHGILLIGNQPDYFLRTLTGMDGGEAPSMFRDDQKGRRSNRRGALPNMQEAREANMSAGGSGGLDVVATLLSKLTTRVVQWLEEVADRPSNAKYKQIGLIENYTFLHRTMAQRGLVCLNDFVAQCETRANSHAETYLNWSLNYEFPNLTKFWREVEDIVKERGMPAVMQSVPKAKYAKMKAEHPPEKVRNGLREVHSRLGKHCTAEEGFLRAQLWRRLIDKILTSWSRWEELASVCYQDESFHVTSQQIHRWLSEIHQS</sequence>
<proteinExistence type="predicted"/>
<dbReference type="GO" id="GO:0006893">
    <property type="term" value="P:Golgi to plasma membrane transport"/>
    <property type="evidence" value="ECO:0007669"/>
    <property type="project" value="TreeGrafter"/>
</dbReference>
<name>A0A7R9UH43_9STRA</name>
<dbReference type="InterPro" id="IPR048628">
    <property type="entry name" value="Sec3_C"/>
</dbReference>
<dbReference type="AlphaFoldDB" id="A0A7R9UH43"/>
<dbReference type="GO" id="GO:0006887">
    <property type="term" value="P:exocytosis"/>
    <property type="evidence" value="ECO:0007669"/>
    <property type="project" value="TreeGrafter"/>
</dbReference>
<evidence type="ECO:0000313" key="3">
    <source>
        <dbReference type="EMBL" id="CAD8264839.1"/>
    </source>
</evidence>
<evidence type="ECO:0000259" key="2">
    <source>
        <dbReference type="Pfam" id="PF20654"/>
    </source>
</evidence>
<feature type="region of interest" description="Disordered" evidence="1">
    <location>
        <begin position="1"/>
        <end position="37"/>
    </location>
</feature>
<dbReference type="PANTHER" id="PTHR16092:SF14">
    <property type="entry name" value="EXOCYST COMPLEX COMPONENT 1 ISOFORM X1"/>
    <property type="match status" value="1"/>
</dbReference>
<gene>
    <name evidence="3" type="ORF">PPYR1160_LOCUS14342</name>
</gene>
<feature type="compositionally biased region" description="Basic residues" evidence="1">
    <location>
        <begin position="23"/>
        <end position="34"/>
    </location>
</feature>
<dbReference type="PANTHER" id="PTHR16092">
    <property type="entry name" value="SEC3/SYNTAXIN-RELATED"/>
    <property type="match status" value="1"/>
</dbReference>
<feature type="domain" description="Exocyst complex component Sec3 C-terminal" evidence="2">
    <location>
        <begin position="416"/>
        <end position="584"/>
    </location>
</feature>
<dbReference type="EMBL" id="HBEA01018859">
    <property type="protein sequence ID" value="CAD8264839.1"/>
    <property type="molecule type" value="Transcribed_RNA"/>
</dbReference>
<accession>A0A7R9UH43</accession>
<organism evidence="3">
    <name type="scientific">Pinguiococcus pyrenoidosus</name>
    <dbReference type="NCBI Taxonomy" id="172671"/>
    <lineage>
        <taxon>Eukaryota</taxon>
        <taxon>Sar</taxon>
        <taxon>Stramenopiles</taxon>
        <taxon>Ochrophyta</taxon>
        <taxon>Pinguiophyceae</taxon>
        <taxon>Pinguiochrysidales</taxon>
        <taxon>Pinguiochrysidaceae</taxon>
        <taxon>Pinguiococcus</taxon>
    </lineage>
</organism>
<reference evidence="3" key="1">
    <citation type="submission" date="2021-01" db="EMBL/GenBank/DDBJ databases">
        <authorList>
            <person name="Corre E."/>
            <person name="Pelletier E."/>
            <person name="Niang G."/>
            <person name="Scheremetjew M."/>
            <person name="Finn R."/>
            <person name="Kale V."/>
            <person name="Holt S."/>
            <person name="Cochrane G."/>
            <person name="Meng A."/>
            <person name="Brown T."/>
            <person name="Cohen L."/>
        </authorList>
    </citation>
    <scope>NUCLEOTIDE SEQUENCE</scope>
    <source>
        <strain evidence="3">CCMP2078</strain>
    </source>
</reference>
<dbReference type="Pfam" id="PF20654">
    <property type="entry name" value="Sec3_C-term"/>
    <property type="match status" value="1"/>
</dbReference>
<feature type="region of interest" description="Disordered" evidence="1">
    <location>
        <begin position="370"/>
        <end position="392"/>
    </location>
</feature>
<dbReference type="GO" id="GO:0005886">
    <property type="term" value="C:plasma membrane"/>
    <property type="evidence" value="ECO:0007669"/>
    <property type="project" value="TreeGrafter"/>
</dbReference>
<feature type="region of interest" description="Disordered" evidence="1">
    <location>
        <begin position="313"/>
        <end position="339"/>
    </location>
</feature>